<evidence type="ECO:0000256" key="3">
    <source>
        <dbReference type="ARBA" id="ARBA00023235"/>
    </source>
</evidence>
<dbReference type="InterPro" id="IPR020094">
    <property type="entry name" value="TruA/RsuA/RluB/E/F_N"/>
</dbReference>
<dbReference type="PIRSF" id="PIRSF001430">
    <property type="entry name" value="tRNA_psdUrid_synth"/>
    <property type="match status" value="1"/>
</dbReference>
<evidence type="ECO:0000256" key="7">
    <source>
        <dbReference type="RuleBase" id="RU003792"/>
    </source>
</evidence>
<feature type="domain" description="Pseudouridine synthase I TruA alpha/beta" evidence="8">
    <location>
        <begin position="144"/>
        <end position="245"/>
    </location>
</feature>
<dbReference type="RefSeq" id="WP_020155552.1">
    <property type="nucleotide sequence ID" value="NZ_LQYT01000030.1"/>
</dbReference>
<feature type="active site" description="Nucleophile" evidence="4 5">
    <location>
        <position position="53"/>
    </location>
</feature>
<accession>A0A150M7R2</accession>
<dbReference type="FunFam" id="3.30.70.580:FF:000001">
    <property type="entry name" value="tRNA pseudouridine synthase A"/>
    <property type="match status" value="1"/>
</dbReference>
<dbReference type="PATRIC" id="fig|301148.3.peg.2753"/>
<evidence type="ECO:0000256" key="5">
    <source>
        <dbReference type="PIRSR" id="PIRSR001430-1"/>
    </source>
</evidence>
<dbReference type="Proteomes" id="UP000075683">
    <property type="component" value="Unassembled WGS sequence"/>
</dbReference>
<dbReference type="Pfam" id="PF01416">
    <property type="entry name" value="PseudoU_synth_1"/>
    <property type="match status" value="2"/>
</dbReference>
<proteinExistence type="inferred from homology"/>
<dbReference type="GO" id="GO:0003723">
    <property type="term" value="F:RNA binding"/>
    <property type="evidence" value="ECO:0007669"/>
    <property type="project" value="InterPro"/>
</dbReference>
<evidence type="ECO:0000313" key="9">
    <source>
        <dbReference type="EMBL" id="KYD20690.1"/>
    </source>
</evidence>
<keyword evidence="2 4" id="KW-0819">tRNA processing</keyword>
<dbReference type="PANTHER" id="PTHR11142">
    <property type="entry name" value="PSEUDOURIDYLATE SYNTHASE"/>
    <property type="match status" value="1"/>
</dbReference>
<comment type="caution">
    <text evidence="4">Lacks conserved residue(s) required for the propagation of feature annotation.</text>
</comment>
<dbReference type="Gene3D" id="3.30.70.580">
    <property type="entry name" value="Pseudouridine synthase I, catalytic domain, N-terminal subdomain"/>
    <property type="match status" value="1"/>
</dbReference>
<comment type="function">
    <text evidence="4">Formation of pseudouridine at positions 38, 39 and 40 in the anticodon stem and loop of transfer RNAs.</text>
</comment>
<evidence type="ECO:0000256" key="2">
    <source>
        <dbReference type="ARBA" id="ARBA00022694"/>
    </source>
</evidence>
<keyword evidence="3 4" id="KW-0413">Isomerase</keyword>
<dbReference type="PANTHER" id="PTHR11142:SF0">
    <property type="entry name" value="TRNA PSEUDOURIDINE SYNTHASE-LIKE 1"/>
    <property type="match status" value="1"/>
</dbReference>
<evidence type="ECO:0000313" key="10">
    <source>
        <dbReference type="Proteomes" id="UP000075683"/>
    </source>
</evidence>
<dbReference type="InterPro" id="IPR020103">
    <property type="entry name" value="PsdUridine_synth_cat_dom_sf"/>
</dbReference>
<dbReference type="InterPro" id="IPR020095">
    <property type="entry name" value="PsdUridine_synth_TruA_C"/>
</dbReference>
<dbReference type="InterPro" id="IPR020097">
    <property type="entry name" value="PsdUridine_synth_TruA_a/b_dom"/>
</dbReference>
<dbReference type="NCBIfam" id="TIGR00071">
    <property type="entry name" value="hisT_truA"/>
    <property type="match status" value="1"/>
</dbReference>
<dbReference type="GO" id="GO:0016829">
    <property type="term" value="F:lyase activity"/>
    <property type="evidence" value="ECO:0007669"/>
    <property type="project" value="UniProtKB-KW"/>
</dbReference>
<evidence type="ECO:0000259" key="8">
    <source>
        <dbReference type="Pfam" id="PF01416"/>
    </source>
</evidence>
<name>A0A150M7R2_9BACI</name>
<dbReference type="HAMAP" id="MF_00171">
    <property type="entry name" value="TruA"/>
    <property type="match status" value="1"/>
</dbReference>
<sequence>MKRIKCVIAYDGANFAGYQIQPDKRTVQGEIEKALERMHKGRKIRIHAAGRTDGKVHAVGQVIHFDSPLSLREEQWVKALNALLTDEIAVRKAEFVDSSFHARYSAKGKEYRYRILRKKERDPFLRHYAYHFPEPLDVPAMRKAMGYFVGTHDFTAFCSAKTETEDRVRTIEAFELSETKDEMVFRVRGNGFLYNMVRIIIGTVLEVGSGKRDADEIPEILARKDRNLAGKTVPGHGLYLWEVFY</sequence>
<evidence type="ECO:0000256" key="4">
    <source>
        <dbReference type="HAMAP-Rule" id="MF_00171"/>
    </source>
</evidence>
<dbReference type="GO" id="GO:0031119">
    <property type="term" value="P:tRNA pseudouridine synthesis"/>
    <property type="evidence" value="ECO:0007669"/>
    <property type="project" value="UniProtKB-UniRule"/>
</dbReference>
<evidence type="ECO:0000256" key="6">
    <source>
        <dbReference type="PIRSR" id="PIRSR001430-2"/>
    </source>
</evidence>
<comment type="subunit">
    <text evidence="4">Homodimer.</text>
</comment>
<dbReference type="AlphaFoldDB" id="A0A150M7R2"/>
<organism evidence="9 10">
    <name type="scientific">Caldibacillus debilis</name>
    <dbReference type="NCBI Taxonomy" id="301148"/>
    <lineage>
        <taxon>Bacteria</taxon>
        <taxon>Bacillati</taxon>
        <taxon>Bacillota</taxon>
        <taxon>Bacilli</taxon>
        <taxon>Bacillales</taxon>
        <taxon>Bacillaceae</taxon>
        <taxon>Caldibacillus</taxon>
    </lineage>
</organism>
<reference evidence="9 10" key="1">
    <citation type="submission" date="2016-01" db="EMBL/GenBank/DDBJ databases">
        <title>Draft Genome Sequences of Seven Thermophilic Sporeformers Isolated from Foods.</title>
        <authorList>
            <person name="Berendsen E.M."/>
            <person name="Wells-Bennik M.H."/>
            <person name="Krawcyk A.O."/>
            <person name="De Jong A."/>
            <person name="Holsappel S."/>
            <person name="Eijlander R.T."/>
            <person name="Kuipers O.P."/>
        </authorList>
    </citation>
    <scope>NUCLEOTIDE SEQUENCE [LARGE SCALE GENOMIC DNA]</scope>
    <source>
        <strain evidence="9 10">B4135</strain>
    </source>
</reference>
<dbReference type="STRING" id="301148.B4135_0072"/>
<feature type="domain" description="Pseudouridine synthase I TruA alpha/beta" evidence="8">
    <location>
        <begin position="8"/>
        <end position="105"/>
    </location>
</feature>
<dbReference type="InterPro" id="IPR001406">
    <property type="entry name" value="PsdUridine_synth_TruA"/>
</dbReference>
<dbReference type="SUPFAM" id="SSF55120">
    <property type="entry name" value="Pseudouridine synthase"/>
    <property type="match status" value="1"/>
</dbReference>
<feature type="binding site" evidence="4 6">
    <location>
        <position position="111"/>
    </location>
    <ligand>
        <name>substrate</name>
    </ligand>
</feature>
<comment type="similarity">
    <text evidence="1 4 7">Belongs to the tRNA pseudouridine synthase TruA family.</text>
</comment>
<dbReference type="Gene3D" id="3.30.70.660">
    <property type="entry name" value="Pseudouridine synthase I, catalytic domain, C-terminal subdomain"/>
    <property type="match status" value="1"/>
</dbReference>
<comment type="catalytic activity">
    <reaction evidence="4 7">
        <text>uridine(38/39/40) in tRNA = pseudouridine(38/39/40) in tRNA</text>
        <dbReference type="Rhea" id="RHEA:22376"/>
        <dbReference type="Rhea" id="RHEA-COMP:10085"/>
        <dbReference type="Rhea" id="RHEA-COMP:10087"/>
        <dbReference type="ChEBI" id="CHEBI:65314"/>
        <dbReference type="ChEBI" id="CHEBI:65315"/>
        <dbReference type="EC" id="5.4.99.12"/>
    </reaction>
</comment>
<protein>
    <recommendedName>
        <fullName evidence="4">tRNA pseudouridine synthase A</fullName>
        <ecNumber evidence="4">5.4.99.12</ecNumber>
    </recommendedName>
    <alternativeName>
        <fullName evidence="4">tRNA pseudouridine(38-40) synthase</fullName>
    </alternativeName>
    <alternativeName>
        <fullName evidence="4">tRNA pseudouridylate synthase I</fullName>
    </alternativeName>
    <alternativeName>
        <fullName evidence="4">tRNA-uridine isomerase I</fullName>
    </alternativeName>
</protein>
<evidence type="ECO:0000256" key="1">
    <source>
        <dbReference type="ARBA" id="ARBA00009375"/>
    </source>
</evidence>
<gene>
    <name evidence="4" type="primary">truA</name>
    <name evidence="9" type="ORF">B4135_0072</name>
</gene>
<dbReference type="GO" id="GO:0160147">
    <property type="term" value="F:tRNA pseudouridine(38-40) synthase activity"/>
    <property type="evidence" value="ECO:0007669"/>
    <property type="project" value="UniProtKB-EC"/>
</dbReference>
<dbReference type="EMBL" id="LQYT01000030">
    <property type="protein sequence ID" value="KYD20690.1"/>
    <property type="molecule type" value="Genomic_DNA"/>
</dbReference>
<dbReference type="CDD" id="cd02570">
    <property type="entry name" value="PseudoU_synth_EcTruA"/>
    <property type="match status" value="1"/>
</dbReference>
<comment type="caution">
    <text evidence="9">The sequence shown here is derived from an EMBL/GenBank/DDBJ whole genome shotgun (WGS) entry which is preliminary data.</text>
</comment>
<dbReference type="EC" id="5.4.99.12" evidence="4"/>
<keyword evidence="9" id="KW-0456">Lyase</keyword>
<dbReference type="OrthoDB" id="9811823at2"/>